<keyword evidence="18" id="KW-1185">Reference proteome</keyword>
<evidence type="ECO:0000256" key="15">
    <source>
        <dbReference type="SAM" id="Phobius"/>
    </source>
</evidence>
<feature type="transmembrane region" description="Helical" evidence="15">
    <location>
        <begin position="59"/>
        <end position="82"/>
    </location>
</feature>
<keyword evidence="6" id="KW-0391">Immunity</keyword>
<dbReference type="STRING" id="1676925.ENSPKIP00000008769"/>
<evidence type="ECO:0000256" key="6">
    <source>
        <dbReference type="ARBA" id="ARBA00022859"/>
    </source>
</evidence>
<dbReference type="FunFam" id="1.20.1070.10:FF:000017">
    <property type="entry name" value="lysophosphatidic acid receptor 4"/>
    <property type="match status" value="1"/>
</dbReference>
<feature type="transmembrane region" description="Helical" evidence="15">
    <location>
        <begin position="232"/>
        <end position="252"/>
    </location>
</feature>
<dbReference type="InterPro" id="IPR017452">
    <property type="entry name" value="GPCR_Rhodpsn_7TM"/>
</dbReference>
<evidence type="ECO:0000256" key="4">
    <source>
        <dbReference type="ARBA" id="ARBA00022475"/>
    </source>
</evidence>
<keyword evidence="11" id="KW-1015">Disulfide bond</keyword>
<keyword evidence="9" id="KW-1064">Adaptive immunity</keyword>
<dbReference type="SUPFAM" id="SSF81321">
    <property type="entry name" value="Family A G protein-coupled receptor-like"/>
    <property type="match status" value="1"/>
</dbReference>
<reference evidence="17" key="2">
    <citation type="submission" date="2025-09" db="UniProtKB">
        <authorList>
            <consortium name="Ensembl"/>
        </authorList>
    </citation>
    <scope>IDENTIFICATION</scope>
</reference>
<accession>A0A3B3QSB5</accession>
<evidence type="ECO:0000313" key="18">
    <source>
        <dbReference type="Proteomes" id="UP000261540"/>
    </source>
</evidence>
<evidence type="ECO:0000256" key="3">
    <source>
        <dbReference type="ARBA" id="ARBA00021864"/>
    </source>
</evidence>
<evidence type="ECO:0000256" key="13">
    <source>
        <dbReference type="ARBA" id="ARBA00023224"/>
    </source>
</evidence>
<dbReference type="PANTHER" id="PTHR24231:SF17">
    <property type="entry name" value="P2Y PURINOCEPTOR 2"/>
    <property type="match status" value="1"/>
</dbReference>
<reference evidence="17" key="1">
    <citation type="submission" date="2025-08" db="UniProtKB">
        <authorList>
            <consortium name="Ensembl"/>
        </authorList>
    </citation>
    <scope>IDENTIFICATION</scope>
</reference>
<organism evidence="17 18">
    <name type="scientific">Paramormyrops kingsleyae</name>
    <dbReference type="NCBI Taxonomy" id="1676925"/>
    <lineage>
        <taxon>Eukaryota</taxon>
        <taxon>Metazoa</taxon>
        <taxon>Chordata</taxon>
        <taxon>Craniata</taxon>
        <taxon>Vertebrata</taxon>
        <taxon>Euteleostomi</taxon>
        <taxon>Actinopterygii</taxon>
        <taxon>Neopterygii</taxon>
        <taxon>Teleostei</taxon>
        <taxon>Osteoglossocephala</taxon>
        <taxon>Osteoglossomorpha</taxon>
        <taxon>Osteoglossiformes</taxon>
        <taxon>Mormyridae</taxon>
        <taxon>Paramormyrops</taxon>
    </lineage>
</organism>
<evidence type="ECO:0000256" key="10">
    <source>
        <dbReference type="ARBA" id="ARBA00023136"/>
    </source>
</evidence>
<feature type="transmembrane region" description="Helical" evidence="15">
    <location>
        <begin position="184"/>
        <end position="211"/>
    </location>
</feature>
<feature type="transmembrane region" description="Helical" evidence="15">
    <location>
        <begin position="27"/>
        <end position="47"/>
    </location>
</feature>
<evidence type="ECO:0000256" key="12">
    <source>
        <dbReference type="ARBA" id="ARBA00023170"/>
    </source>
</evidence>
<feature type="transmembrane region" description="Helical" evidence="15">
    <location>
        <begin position="102"/>
        <end position="122"/>
    </location>
</feature>
<dbReference type="Pfam" id="PF00001">
    <property type="entry name" value="7tm_1"/>
    <property type="match status" value="1"/>
</dbReference>
<dbReference type="InterPro" id="IPR000276">
    <property type="entry name" value="GPCR_Rhodpsn"/>
</dbReference>
<dbReference type="Gene3D" id="1.20.1070.10">
    <property type="entry name" value="Rhodopsin 7-helix transmembrane proteins"/>
    <property type="match status" value="1"/>
</dbReference>
<evidence type="ECO:0000256" key="2">
    <source>
        <dbReference type="ARBA" id="ARBA00021855"/>
    </source>
</evidence>
<evidence type="ECO:0000256" key="14">
    <source>
        <dbReference type="SAM" id="MobiDB-lite"/>
    </source>
</evidence>
<dbReference type="Proteomes" id="UP000261540">
    <property type="component" value="Unplaced"/>
</dbReference>
<comment type="subcellular location">
    <subcellularLocation>
        <location evidence="1">Cell membrane</location>
        <topology evidence="1">Multi-pass membrane protein</topology>
    </subcellularLocation>
</comment>
<dbReference type="GO" id="GO:0005886">
    <property type="term" value="C:plasma membrane"/>
    <property type="evidence" value="ECO:0007669"/>
    <property type="project" value="UniProtKB-SubCell"/>
</dbReference>
<feature type="domain" description="G-protein coupled receptors family 1 profile" evidence="16">
    <location>
        <begin position="39"/>
        <end position="297"/>
    </location>
</feature>
<dbReference type="GO" id="GO:0045030">
    <property type="term" value="F:G protein-coupled UTP receptor activity"/>
    <property type="evidence" value="ECO:0007669"/>
    <property type="project" value="TreeGrafter"/>
</dbReference>
<evidence type="ECO:0000256" key="11">
    <source>
        <dbReference type="ARBA" id="ARBA00023157"/>
    </source>
</evidence>
<dbReference type="AlphaFoldDB" id="A0A3B3QSB5"/>
<keyword evidence="8" id="KW-0297">G-protein coupled receptor</keyword>
<evidence type="ECO:0000256" key="9">
    <source>
        <dbReference type="ARBA" id="ARBA00023130"/>
    </source>
</evidence>
<evidence type="ECO:0000256" key="8">
    <source>
        <dbReference type="ARBA" id="ARBA00023040"/>
    </source>
</evidence>
<evidence type="ECO:0000259" key="16">
    <source>
        <dbReference type="PROSITE" id="PS50262"/>
    </source>
</evidence>
<keyword evidence="13" id="KW-0807">Transducer</keyword>
<keyword evidence="10 15" id="KW-0472">Membrane</keyword>
<keyword evidence="4" id="KW-1003">Cell membrane</keyword>
<dbReference type="PRINTS" id="PR01066">
    <property type="entry name" value="P2Y4PRNOCPTR"/>
</dbReference>
<proteinExistence type="predicted"/>
<dbReference type="InterPro" id="IPR000018">
    <property type="entry name" value="P2Y4"/>
</dbReference>
<name>A0A3B3QSB5_9TELE</name>
<dbReference type="Ensembl" id="ENSPKIT00000032854.1">
    <property type="protein sequence ID" value="ENSPKIP00000008769.1"/>
    <property type="gene ID" value="ENSPKIG00000024120.1"/>
</dbReference>
<dbReference type="PROSITE" id="PS50262">
    <property type="entry name" value="G_PROTEIN_RECEP_F1_2"/>
    <property type="match status" value="1"/>
</dbReference>
<evidence type="ECO:0000313" key="17">
    <source>
        <dbReference type="Ensembl" id="ENSPKIP00000008769.1"/>
    </source>
</evidence>
<evidence type="ECO:0000256" key="5">
    <source>
        <dbReference type="ARBA" id="ARBA00022692"/>
    </source>
</evidence>
<feature type="region of interest" description="Disordered" evidence="14">
    <location>
        <begin position="315"/>
        <end position="342"/>
    </location>
</feature>
<dbReference type="PRINTS" id="PR00237">
    <property type="entry name" value="GPCRRHODOPSN"/>
</dbReference>
<dbReference type="PANTHER" id="PTHR24231">
    <property type="entry name" value="PURINOCEPTOR-RELATED G-PROTEIN COUPLED RECEPTOR"/>
    <property type="match status" value="1"/>
</dbReference>
<keyword evidence="12" id="KW-0675">Receptor</keyword>
<keyword evidence="5 15" id="KW-0812">Transmembrane</keyword>
<keyword evidence="7 15" id="KW-1133">Transmembrane helix</keyword>
<dbReference type="PRINTS" id="PR01157">
    <property type="entry name" value="P2YPURNOCPTR"/>
</dbReference>
<protein>
    <recommendedName>
        <fullName evidence="2">P2Y purinoceptor 2</fullName>
    </recommendedName>
    <alternativeName>
        <fullName evidence="3">P2Y purinoceptor 4</fullName>
    </alternativeName>
</protein>
<evidence type="ECO:0000256" key="7">
    <source>
        <dbReference type="ARBA" id="ARBA00022989"/>
    </source>
</evidence>
<dbReference type="GO" id="GO:0030321">
    <property type="term" value="P:transepithelial chloride transport"/>
    <property type="evidence" value="ECO:0007669"/>
    <property type="project" value="InterPro"/>
</dbReference>
<dbReference type="GO" id="GO:0002250">
    <property type="term" value="P:adaptive immune response"/>
    <property type="evidence" value="ECO:0007669"/>
    <property type="project" value="UniProtKB-KW"/>
</dbReference>
<dbReference type="GeneTree" id="ENSGT01030000234621"/>
<sequence length="342" mass="38541">MVTGANSSNVSFPCDFNEHFKYILLPVSYSLVFVFGLALNCGVMYAIMFQTRRWRAVTVYMLNLTVCDTLYVLTLPFLIYYYADENDWPFGEPLCKLVRFLFYTNLYGSILFLSCISLQRFLGVCHPVRSLGWVGSRSARRISAAVWLAVVSFQAPILYFSRTRQTGTGCVCHDTTSRELFPHFLAYSGVVSMLLFCVPFAVVVACYGLMLHKLLEVPPVPGSAAARSKQRSVRTIAVVLMAFLLCFLPFHVTRSVYYSFRYLDQAVGCELLAASNAAYKATRPLASANSCLDPILYFMAGRGFRWSVTVISERQRDRSRQGDRGRDRGTEAGSERQGDRGR</sequence>
<feature type="transmembrane region" description="Helical" evidence="15">
    <location>
        <begin position="142"/>
        <end position="160"/>
    </location>
</feature>
<dbReference type="GO" id="GO:0031686">
    <property type="term" value="F:A1 adenosine receptor binding"/>
    <property type="evidence" value="ECO:0007669"/>
    <property type="project" value="TreeGrafter"/>
</dbReference>
<dbReference type="GO" id="GO:0045028">
    <property type="term" value="F:G protein-coupled purinergic nucleotide receptor activity"/>
    <property type="evidence" value="ECO:0007669"/>
    <property type="project" value="InterPro"/>
</dbReference>
<evidence type="ECO:0000256" key="1">
    <source>
        <dbReference type="ARBA" id="ARBA00004651"/>
    </source>
</evidence>